<gene>
    <name evidence="5" type="ORF">SAMN04488038_104108</name>
</gene>
<dbReference type="SUPFAM" id="SSF51905">
    <property type="entry name" value="FAD/NAD(P)-binding domain"/>
    <property type="match status" value="1"/>
</dbReference>
<name>A0A1H9DQU4_9GAMM</name>
<dbReference type="EMBL" id="FOFS01000004">
    <property type="protein sequence ID" value="SEQ15068.1"/>
    <property type="molecule type" value="Genomic_DNA"/>
</dbReference>
<dbReference type="Pfam" id="PF00890">
    <property type="entry name" value="FAD_binding_2"/>
    <property type="match status" value="1"/>
</dbReference>
<evidence type="ECO:0000256" key="1">
    <source>
        <dbReference type="ARBA" id="ARBA00022630"/>
    </source>
</evidence>
<proteinExistence type="predicted"/>
<keyword evidence="1" id="KW-0285">Flavoprotein</keyword>
<feature type="domain" description="FAD dependent oxidoreductase" evidence="4">
    <location>
        <begin position="116"/>
        <end position="311"/>
    </location>
</feature>
<evidence type="ECO:0000259" key="4">
    <source>
        <dbReference type="Pfam" id="PF01266"/>
    </source>
</evidence>
<dbReference type="Gene3D" id="3.30.9.10">
    <property type="entry name" value="D-Amino Acid Oxidase, subunit A, domain 2"/>
    <property type="match status" value="1"/>
</dbReference>
<dbReference type="SUPFAM" id="SSF54373">
    <property type="entry name" value="FAD-linked reductases, C-terminal domain"/>
    <property type="match status" value="1"/>
</dbReference>
<evidence type="ECO:0000313" key="5">
    <source>
        <dbReference type="EMBL" id="SEQ15068.1"/>
    </source>
</evidence>
<feature type="domain" description="FAD-dependent oxidoreductase 2 FAD-binding" evidence="3">
    <location>
        <begin position="7"/>
        <end position="68"/>
    </location>
</feature>
<organism evidence="5 6">
    <name type="scientific">Solimonas aquatica</name>
    <dbReference type="NCBI Taxonomy" id="489703"/>
    <lineage>
        <taxon>Bacteria</taxon>
        <taxon>Pseudomonadati</taxon>
        <taxon>Pseudomonadota</taxon>
        <taxon>Gammaproteobacteria</taxon>
        <taxon>Nevskiales</taxon>
        <taxon>Nevskiaceae</taxon>
        <taxon>Solimonas</taxon>
    </lineage>
</organism>
<dbReference type="STRING" id="489703.SAMN04488038_104108"/>
<dbReference type="GO" id="GO:0016491">
    <property type="term" value="F:oxidoreductase activity"/>
    <property type="evidence" value="ECO:0007669"/>
    <property type="project" value="UniProtKB-KW"/>
</dbReference>
<evidence type="ECO:0000256" key="2">
    <source>
        <dbReference type="ARBA" id="ARBA00023002"/>
    </source>
</evidence>
<dbReference type="RefSeq" id="WP_143068862.1">
    <property type="nucleotide sequence ID" value="NZ_FOFS01000004.1"/>
</dbReference>
<dbReference type="InterPro" id="IPR036188">
    <property type="entry name" value="FAD/NAD-bd_sf"/>
</dbReference>
<dbReference type="PANTHER" id="PTHR13847:SF289">
    <property type="entry name" value="GLYCINE OXIDASE"/>
    <property type="match status" value="1"/>
</dbReference>
<dbReference type="AlphaFoldDB" id="A0A1H9DQU4"/>
<evidence type="ECO:0000259" key="3">
    <source>
        <dbReference type="Pfam" id="PF00890"/>
    </source>
</evidence>
<protein>
    <submittedName>
        <fullName evidence="5">Glycine oxidase</fullName>
    </submittedName>
</protein>
<keyword evidence="6" id="KW-1185">Reference proteome</keyword>
<dbReference type="Proteomes" id="UP000199233">
    <property type="component" value="Unassembled WGS sequence"/>
</dbReference>
<accession>A0A1H9DQU4</accession>
<dbReference type="Pfam" id="PF01266">
    <property type="entry name" value="DAO"/>
    <property type="match status" value="1"/>
</dbReference>
<dbReference type="Gene3D" id="3.50.50.60">
    <property type="entry name" value="FAD/NAD(P)-binding domain"/>
    <property type="match status" value="2"/>
</dbReference>
<dbReference type="PANTHER" id="PTHR13847">
    <property type="entry name" value="SARCOSINE DEHYDROGENASE-RELATED"/>
    <property type="match status" value="1"/>
</dbReference>
<dbReference type="OrthoDB" id="9805337at2"/>
<sequence>MNESGFDVVVVGGGVMGLACAERISRLGGIRPERIALIERGSLGRASASWAGGGMLCPLPPDECPAPIRDLYERSLALYPGWCAALREESGIDPEYWQCGALYRKDGREQHLDWLAQVRNPRLLQALIAVLRRRGVRLIEGCALQSWIVEDGVLRGLRSSLGEIRCRQAVLAAGAWSGALGAEGITPAKGQMLLLRAVPGALAQIIIGEGGYLIPRRDGGVLVGSTVEEVGFDELPSAQALELLRARAQRLWPQAAALPLERHWAGLRPKPQGEAPLLGAHPQIRGLLLATGHFRIGITLAPASAERIAQRIAA</sequence>
<reference evidence="6" key="1">
    <citation type="submission" date="2016-10" db="EMBL/GenBank/DDBJ databases">
        <authorList>
            <person name="Varghese N."/>
            <person name="Submissions S."/>
        </authorList>
    </citation>
    <scope>NUCLEOTIDE SEQUENCE [LARGE SCALE GENOMIC DNA]</scope>
    <source>
        <strain evidence="6">DSM 25927</strain>
    </source>
</reference>
<dbReference type="GO" id="GO:0005737">
    <property type="term" value="C:cytoplasm"/>
    <property type="evidence" value="ECO:0007669"/>
    <property type="project" value="TreeGrafter"/>
</dbReference>
<evidence type="ECO:0000313" key="6">
    <source>
        <dbReference type="Proteomes" id="UP000199233"/>
    </source>
</evidence>
<dbReference type="InterPro" id="IPR003953">
    <property type="entry name" value="FAD-dep_OxRdtase_2_FAD-bd"/>
</dbReference>
<keyword evidence="2" id="KW-0560">Oxidoreductase</keyword>
<dbReference type="InterPro" id="IPR006076">
    <property type="entry name" value="FAD-dep_OxRdtase"/>
</dbReference>